<evidence type="ECO:0000313" key="3">
    <source>
        <dbReference type="Proteomes" id="UP000076532"/>
    </source>
</evidence>
<dbReference type="Pfam" id="PF01933">
    <property type="entry name" value="CofD"/>
    <property type="match status" value="1"/>
</dbReference>
<dbReference type="OrthoDB" id="10267139at2759"/>
<dbReference type="Gene3D" id="3.40.50.10680">
    <property type="entry name" value="CofD-like domains"/>
    <property type="match status" value="1"/>
</dbReference>
<dbReference type="EMBL" id="KV417494">
    <property type="protein sequence ID" value="KZP30425.1"/>
    <property type="molecule type" value="Genomic_DNA"/>
</dbReference>
<dbReference type="Proteomes" id="UP000076532">
    <property type="component" value="Unassembled WGS sequence"/>
</dbReference>
<accession>A0A166TB35</accession>
<proteinExistence type="predicted"/>
<organism evidence="2 3">
    <name type="scientific">Athelia psychrophila</name>
    <dbReference type="NCBI Taxonomy" id="1759441"/>
    <lineage>
        <taxon>Eukaryota</taxon>
        <taxon>Fungi</taxon>
        <taxon>Dikarya</taxon>
        <taxon>Basidiomycota</taxon>
        <taxon>Agaricomycotina</taxon>
        <taxon>Agaricomycetes</taxon>
        <taxon>Agaricomycetidae</taxon>
        <taxon>Atheliales</taxon>
        <taxon>Atheliaceae</taxon>
        <taxon>Athelia</taxon>
    </lineage>
</organism>
<feature type="region of interest" description="Disordered" evidence="1">
    <location>
        <begin position="1"/>
        <end position="27"/>
    </location>
</feature>
<name>A0A166TB35_9AGAM</name>
<protein>
    <submittedName>
        <fullName evidence="2">UPF0052-domain-containing protein</fullName>
    </submittedName>
</protein>
<dbReference type="PANTHER" id="PTHR31240:SF0">
    <property type="entry name" value="MATERNAL EFFECT EMBRYO ARREST 18"/>
    <property type="match status" value="1"/>
</dbReference>
<reference evidence="2 3" key="1">
    <citation type="journal article" date="2016" name="Mol. Biol. Evol.">
        <title>Comparative Genomics of Early-Diverging Mushroom-Forming Fungi Provides Insights into the Origins of Lignocellulose Decay Capabilities.</title>
        <authorList>
            <person name="Nagy L.G."/>
            <person name="Riley R."/>
            <person name="Tritt A."/>
            <person name="Adam C."/>
            <person name="Daum C."/>
            <person name="Floudas D."/>
            <person name="Sun H."/>
            <person name="Yadav J.S."/>
            <person name="Pangilinan J."/>
            <person name="Larsson K.H."/>
            <person name="Matsuura K."/>
            <person name="Barry K."/>
            <person name="Labutti K."/>
            <person name="Kuo R."/>
            <person name="Ohm R.A."/>
            <person name="Bhattacharya S.S."/>
            <person name="Shirouzu T."/>
            <person name="Yoshinaga Y."/>
            <person name="Martin F.M."/>
            <person name="Grigoriev I.V."/>
            <person name="Hibbett D.S."/>
        </authorList>
    </citation>
    <scope>NUCLEOTIDE SEQUENCE [LARGE SCALE GENOMIC DNA]</scope>
    <source>
        <strain evidence="2 3">CBS 109695</strain>
    </source>
</reference>
<dbReference type="InterPro" id="IPR002882">
    <property type="entry name" value="CofD"/>
</dbReference>
<dbReference type="SUPFAM" id="SSF142338">
    <property type="entry name" value="CofD-like"/>
    <property type="match status" value="1"/>
</dbReference>
<evidence type="ECO:0000313" key="2">
    <source>
        <dbReference type="EMBL" id="KZP30425.1"/>
    </source>
</evidence>
<keyword evidence="3" id="KW-1185">Reference proteome</keyword>
<dbReference type="GO" id="GO:0043743">
    <property type="term" value="F:LPPG:FO 2-phospho-L-lactate transferase activity"/>
    <property type="evidence" value="ECO:0007669"/>
    <property type="project" value="InterPro"/>
</dbReference>
<dbReference type="PANTHER" id="PTHR31240">
    <property type="entry name" value="MATERNAL EFFECT EMBRYO ARREST 18"/>
    <property type="match status" value="1"/>
</dbReference>
<dbReference type="STRING" id="436010.A0A166TB35"/>
<dbReference type="AlphaFoldDB" id="A0A166TB35"/>
<evidence type="ECO:0000256" key="1">
    <source>
        <dbReference type="SAM" id="MobiDB-lite"/>
    </source>
</evidence>
<sequence length="503" mass="53843">MSLLTPEDGTSTGGLSPGALVESPGSSVFDLPTQSSGVAQLERRPSQLPERLLTLQPPAPSRQARSPPKFIVISGGTGGNAICSAFGEASYVLPVSDDGGSSSEIIRVLGGPSIGDIRSRLVRLIPSAPPASPLDAIRGLLAFRLPADEVVARQQWREIVEGKSALWSGLPNDRKETIRGFLVYFESELLKRAHKNFSFVNGSIGNYFLAAAQGFFRSLPSAIFLFSSITNSQASIVPVIVTNHTVTIAAELENGEKLVGQCEISHPVPPLHTSGPAVSSSLTSGATDIFSPVDGMGETITQRHNVMYDRQSKDEYSPLPARISRLYYINAYGHEVHPSPNPDYTSNLASHSVLVYSCGSLWTSIIPCLAIRGVAAGIARSRTLRAKVLLLNAQNDRETDGYTAVGYINAISQTLNTPHYQTQSYSLGNANTTYPISAFVTHLVYLRGTAIHVDVDHITSLGVKCSAVDGIYDDGDDTPKYDAACVRSAIDAILEQGGEDTWI</sequence>
<dbReference type="InterPro" id="IPR038136">
    <property type="entry name" value="CofD-like_dom_sf"/>
</dbReference>
<gene>
    <name evidence="2" type="ORF">FIBSPDRAFT_946140</name>
</gene>